<dbReference type="InterPro" id="IPR036380">
    <property type="entry name" value="Isochorismatase-like_sf"/>
</dbReference>
<dbReference type="EMBL" id="JFYZ01000030">
    <property type="protein sequence ID" value="EZP78284.1"/>
    <property type="molecule type" value="Genomic_DNA"/>
</dbReference>
<dbReference type="Gene3D" id="3.40.50.850">
    <property type="entry name" value="Isochorismatase-like"/>
    <property type="match status" value="1"/>
</dbReference>
<dbReference type="Pfam" id="PF00857">
    <property type="entry name" value="Isochorismatase"/>
    <property type="match status" value="1"/>
</dbReference>
<dbReference type="InterPro" id="IPR052347">
    <property type="entry name" value="Isochorismatase_Nicotinamidase"/>
</dbReference>
<evidence type="ECO:0000256" key="2">
    <source>
        <dbReference type="ARBA" id="ARBA00022642"/>
    </source>
</evidence>
<name>A0A031JQ26_9SPHN</name>
<evidence type="ECO:0000313" key="10">
    <source>
        <dbReference type="Proteomes" id="UP000024329"/>
    </source>
</evidence>
<feature type="domain" description="Isochorismatase-like" evidence="8">
    <location>
        <begin position="5"/>
        <end position="180"/>
    </location>
</feature>
<dbReference type="GO" id="GO:0019363">
    <property type="term" value="P:pyridine nucleotide biosynthetic process"/>
    <property type="evidence" value="ECO:0007669"/>
    <property type="project" value="UniProtKB-KW"/>
</dbReference>
<dbReference type="PATRIC" id="fig|158500.4.peg.4326"/>
<dbReference type="RefSeq" id="WP_036528513.1">
    <property type="nucleotide sequence ID" value="NZ_JFYZ01000030.1"/>
</dbReference>
<evidence type="ECO:0000256" key="1">
    <source>
        <dbReference type="ARBA" id="ARBA00006336"/>
    </source>
</evidence>
<gene>
    <name evidence="9" type="ORF">BV97_04260</name>
</gene>
<proteinExistence type="inferred from homology"/>
<dbReference type="SUPFAM" id="SSF52499">
    <property type="entry name" value="Isochorismatase-like hydrolases"/>
    <property type="match status" value="1"/>
</dbReference>
<protein>
    <recommendedName>
        <fullName evidence="6">nicotinamidase</fullName>
        <ecNumber evidence="6">3.5.1.19</ecNumber>
    </recommendedName>
    <alternativeName>
        <fullName evidence="7">Nicotinamide deamidase</fullName>
    </alternativeName>
</protein>
<dbReference type="EC" id="3.5.1.19" evidence="6"/>
<evidence type="ECO:0000256" key="7">
    <source>
        <dbReference type="ARBA" id="ARBA00043224"/>
    </source>
</evidence>
<organism evidence="9 10">
    <name type="scientific">Novosphingobium resinovorum</name>
    <dbReference type="NCBI Taxonomy" id="158500"/>
    <lineage>
        <taxon>Bacteria</taxon>
        <taxon>Pseudomonadati</taxon>
        <taxon>Pseudomonadota</taxon>
        <taxon>Alphaproteobacteria</taxon>
        <taxon>Sphingomonadales</taxon>
        <taxon>Sphingomonadaceae</taxon>
        <taxon>Novosphingobium</taxon>
    </lineage>
</organism>
<keyword evidence="3" id="KW-0479">Metal-binding</keyword>
<dbReference type="Proteomes" id="UP000024329">
    <property type="component" value="Unassembled WGS sequence"/>
</dbReference>
<evidence type="ECO:0000256" key="3">
    <source>
        <dbReference type="ARBA" id="ARBA00022723"/>
    </source>
</evidence>
<sequence length="194" mass="21095">MSGFVIVVDMQHDFVRSSGALPVPDAEAIVAPMQDWLASLDPREVEGVLMTFDTHVVAEYVGSAEAEQFPIHCQKGTAGWVSVLDVAAIDSAIPLYTLEKGVFDMWQQADLRIRSGQGEEFERDAFFRDLAGRGIDCVTVVGVAADFCVRWAVEGLLTRGFKVEMPASLTRGIGKDAHVVAQELGHEDRLCLAG</sequence>
<comment type="similarity">
    <text evidence="1">Belongs to the isochorismatase family.</text>
</comment>
<dbReference type="GO" id="GO:0008936">
    <property type="term" value="F:nicotinamidase activity"/>
    <property type="evidence" value="ECO:0007669"/>
    <property type="project" value="UniProtKB-EC"/>
</dbReference>
<dbReference type="GO" id="GO:0046872">
    <property type="term" value="F:metal ion binding"/>
    <property type="evidence" value="ECO:0007669"/>
    <property type="project" value="UniProtKB-KW"/>
</dbReference>
<keyword evidence="4" id="KW-0378">Hydrolase</keyword>
<dbReference type="PANTHER" id="PTHR11080:SF2">
    <property type="entry name" value="LD05707P"/>
    <property type="match status" value="1"/>
</dbReference>
<dbReference type="PANTHER" id="PTHR11080">
    <property type="entry name" value="PYRAZINAMIDASE/NICOTINAMIDASE"/>
    <property type="match status" value="1"/>
</dbReference>
<dbReference type="InterPro" id="IPR000868">
    <property type="entry name" value="Isochorismatase-like_dom"/>
</dbReference>
<comment type="pathway">
    <text evidence="5">Cofactor biosynthesis; nicotinate biosynthesis; nicotinate from nicotinamide: step 1/1.</text>
</comment>
<dbReference type="eggNOG" id="COG1335">
    <property type="taxonomic scope" value="Bacteria"/>
</dbReference>
<accession>A0A031JQ26</accession>
<dbReference type="AlphaFoldDB" id="A0A031JQ26"/>
<evidence type="ECO:0000256" key="5">
    <source>
        <dbReference type="ARBA" id="ARBA00037900"/>
    </source>
</evidence>
<evidence type="ECO:0000256" key="4">
    <source>
        <dbReference type="ARBA" id="ARBA00022801"/>
    </source>
</evidence>
<comment type="caution">
    <text evidence="9">The sequence shown here is derived from an EMBL/GenBank/DDBJ whole genome shotgun (WGS) entry which is preliminary data.</text>
</comment>
<reference evidence="9 10" key="1">
    <citation type="submission" date="2014-03" db="EMBL/GenBank/DDBJ databases">
        <title>Whole genome sequence of Novosphingobium resinovorum KF1.</title>
        <authorList>
            <person name="Gan H.M."/>
            <person name="Gan H.Y."/>
            <person name="Chew T.H."/>
            <person name="Savka M.A."/>
        </authorList>
    </citation>
    <scope>NUCLEOTIDE SEQUENCE [LARGE SCALE GENOMIC DNA]</scope>
    <source>
        <strain evidence="9 10">KF1</strain>
    </source>
</reference>
<evidence type="ECO:0000313" key="9">
    <source>
        <dbReference type="EMBL" id="EZP78284.1"/>
    </source>
</evidence>
<evidence type="ECO:0000256" key="6">
    <source>
        <dbReference type="ARBA" id="ARBA00039017"/>
    </source>
</evidence>
<evidence type="ECO:0000259" key="8">
    <source>
        <dbReference type="Pfam" id="PF00857"/>
    </source>
</evidence>
<keyword evidence="2" id="KW-0662">Pyridine nucleotide biosynthesis</keyword>